<evidence type="ECO:0000256" key="4">
    <source>
        <dbReference type="ARBA" id="ARBA00022741"/>
    </source>
</evidence>
<reference evidence="13 14" key="1">
    <citation type="journal article" date="2011" name="J. Gen. Appl. Microbiol.">
        <title>Draft genome sequencing of the enigmatic yeast Saitoella complicata.</title>
        <authorList>
            <person name="Nishida H."/>
            <person name="Hamamoto M."/>
            <person name="Sugiyama J."/>
        </authorList>
    </citation>
    <scope>NUCLEOTIDE SEQUENCE [LARGE SCALE GENOMIC DNA]</scope>
    <source>
        <strain evidence="13 14">NRRL Y-17804</strain>
    </source>
</reference>
<keyword evidence="7" id="KW-0843">Virulence</keyword>
<dbReference type="CDD" id="cd03250">
    <property type="entry name" value="ABCC_MRP_domain1"/>
    <property type="match status" value="1"/>
</dbReference>
<dbReference type="SUPFAM" id="SSF90123">
    <property type="entry name" value="ABC transporter transmembrane region"/>
    <property type="match status" value="2"/>
</dbReference>
<evidence type="ECO:0000256" key="7">
    <source>
        <dbReference type="ARBA" id="ARBA00023026"/>
    </source>
</evidence>
<dbReference type="InterPro" id="IPR011527">
    <property type="entry name" value="ABC1_TM_dom"/>
</dbReference>
<dbReference type="GO" id="GO:0140359">
    <property type="term" value="F:ABC-type transporter activity"/>
    <property type="evidence" value="ECO:0007669"/>
    <property type="project" value="InterPro"/>
</dbReference>
<evidence type="ECO:0000256" key="6">
    <source>
        <dbReference type="ARBA" id="ARBA00022989"/>
    </source>
</evidence>
<dbReference type="CDD" id="cd03244">
    <property type="entry name" value="ABCC_MRP_domain2"/>
    <property type="match status" value="1"/>
</dbReference>
<dbReference type="PANTHER" id="PTHR24223:SF464">
    <property type="entry name" value="ABC-TYPE TRANSPORTER CICA"/>
    <property type="match status" value="1"/>
</dbReference>
<feature type="transmembrane region" description="Helical" evidence="10">
    <location>
        <begin position="1005"/>
        <end position="1023"/>
    </location>
</feature>
<dbReference type="Gene3D" id="3.40.50.300">
    <property type="entry name" value="P-loop containing nucleotide triphosphate hydrolases"/>
    <property type="match status" value="2"/>
</dbReference>
<comment type="subcellular location">
    <subcellularLocation>
        <location evidence="1">Membrane</location>
        <topology evidence="1">Multi-pass membrane protein</topology>
    </subcellularLocation>
</comment>
<feature type="transmembrane region" description="Helical" evidence="10">
    <location>
        <begin position="1117"/>
        <end position="1135"/>
    </location>
</feature>
<dbReference type="OMA" id="QVTDAWT"/>
<dbReference type="OrthoDB" id="6500128at2759"/>
<dbReference type="CDD" id="cd18606">
    <property type="entry name" value="ABC_6TM_YOR1_D2_like"/>
    <property type="match status" value="1"/>
</dbReference>
<evidence type="ECO:0000259" key="11">
    <source>
        <dbReference type="PROSITE" id="PS50893"/>
    </source>
</evidence>
<dbReference type="InterPro" id="IPR003439">
    <property type="entry name" value="ABC_transporter-like_ATP-bd"/>
</dbReference>
<dbReference type="PROSITE" id="PS00211">
    <property type="entry name" value="ABC_TRANSPORTER_1"/>
    <property type="match status" value="2"/>
</dbReference>
<keyword evidence="8 10" id="KW-0472">Membrane</keyword>
<dbReference type="Pfam" id="PF00005">
    <property type="entry name" value="ABC_tran"/>
    <property type="match status" value="2"/>
</dbReference>
<dbReference type="GO" id="GO:0016020">
    <property type="term" value="C:membrane"/>
    <property type="evidence" value="ECO:0007669"/>
    <property type="project" value="UniProtKB-SubCell"/>
</dbReference>
<dbReference type="GO" id="GO:0005524">
    <property type="term" value="F:ATP binding"/>
    <property type="evidence" value="ECO:0007669"/>
    <property type="project" value="UniProtKB-KW"/>
</dbReference>
<keyword evidence="3 10" id="KW-0812">Transmembrane</keyword>
<dbReference type="InterPro" id="IPR050173">
    <property type="entry name" value="ABC_transporter_C-like"/>
</dbReference>
<keyword evidence="6 10" id="KW-1133">Transmembrane helix</keyword>
<gene>
    <name evidence="13" type="ORF">G7K_3180-t1</name>
</gene>
<feature type="transmembrane region" description="Helical" evidence="10">
    <location>
        <begin position="385"/>
        <end position="407"/>
    </location>
</feature>
<feature type="transmembrane region" description="Helical" evidence="10">
    <location>
        <begin position="274"/>
        <end position="295"/>
    </location>
</feature>
<dbReference type="CDD" id="cd18597">
    <property type="entry name" value="ABC_6TM_YOR1_D1_like"/>
    <property type="match status" value="1"/>
</dbReference>
<proteinExistence type="predicted"/>
<dbReference type="GO" id="GO:0016887">
    <property type="term" value="F:ATP hydrolysis activity"/>
    <property type="evidence" value="ECO:0007669"/>
    <property type="project" value="InterPro"/>
</dbReference>
<organism evidence="13 14">
    <name type="scientific">Saitoella complicata (strain BCRC 22490 / CBS 7301 / JCM 7358 / NBRC 10748 / NRRL Y-17804)</name>
    <dbReference type="NCBI Taxonomy" id="698492"/>
    <lineage>
        <taxon>Eukaryota</taxon>
        <taxon>Fungi</taxon>
        <taxon>Dikarya</taxon>
        <taxon>Ascomycota</taxon>
        <taxon>Taphrinomycotina</taxon>
        <taxon>Taphrinomycotina incertae sedis</taxon>
        <taxon>Saitoella</taxon>
    </lineage>
</organism>
<feature type="region of interest" description="Disordered" evidence="9">
    <location>
        <begin position="825"/>
        <end position="849"/>
    </location>
</feature>
<dbReference type="Pfam" id="PF00664">
    <property type="entry name" value="ABC_membrane"/>
    <property type="match status" value="2"/>
</dbReference>
<dbReference type="InterPro" id="IPR036640">
    <property type="entry name" value="ABC1_TM_sf"/>
</dbReference>
<dbReference type="InterPro" id="IPR017871">
    <property type="entry name" value="ABC_transporter-like_CS"/>
</dbReference>
<accession>A0A0E9NGQ3</accession>
<protein>
    <submittedName>
        <fullName evidence="13">Uncharacterized protein</fullName>
    </submittedName>
</protein>
<sequence length="1454" mass="159852">MAKHKETIELGSSLTSSTASNSGAVGDEELKGGGREPVWRRAVNAVNPLHRGIPPPIPTEPLESPEPHANILSKLTWNWLTPLMRVGYTRPLELNDLYKVPVSRESGMLADKLMANFEKRAAAVRERGADPMDQEERAWVLLRAINDTFFWQFWLGGIAKVTGDTLQICSPLLLKSLINFSTNAYIAKYTNQPGPSTGHGIGLAIGLLVMQVVASFCQHHFFYQSMLVGACSRGALISALYRKTLVLSSKSRLAFTNGKLTNLMSTDTGRIDFAAGYAHIVWAAPVQICICLVILCVNLGASALAGFALLILTMPITAKIFKGLARKRVVVSRITDARVRLTQEILGAMRVIKFYAWSSAFLSKLFDLRDKELAMVRYLQTVRQAVNAVAMSIPIFASILAFVTYSLTGHDLGAGVVFSSLSLLNMLRLPLMFLPMVFSAVTDAWVSLGRLSEVLGAGEVVEGGVRVVGNDEGEEAVWVKGGSFVWEIEDVEKKEEKKEVVKKKGLVARIFGRGKGQEKGKAKEDHGVIQEEDAIEEEAEKNQIDFLHRSVTGSSKKIPGEEDLEVKEVVVTTRDPNTMDNAQAETQYPAATLEADQIDTVPVAAVSAGEPLHKHHLEDIDFKVKRGEFVCIVGAVGSGKSSLLSAIVGDMTTVNGEITIAGTVGYCPQQAWIQNTTVKDNILFGQEFDQARYERVVSDCALVADLEMLPNGDLTEIGERGITVSGGQKQRINLARAAYFNADIVLLDDPLSAVDAHVGRHLLDHCICGIMADKTRILVTHQLHVLPRADRIFCVVDGRITESGTYDELVGKGGAFSKLMAEFGGKEEEKEEEKEAAEEEAIEEATKPAVEKKAAGVPGKGLMQAEERNTGAVKLEVYTTFARSGGGLWVIPAILALVAVTQCANVANNLWLSYWSEDRFGKSNGFYIGIYSGFGAVQALLQFMLGAGLVIIGNKATQVMHANAAKRVMRAPMSFFDTTPLGRIINRFSKDVDTMDNLLTDSYRMFFQTAGGILATFVLIIVYFYWFPIALVPLMSGFWLAALFYRSSAREIKRLDAVTRSHVYSHFGETLTGIPMVRAYGEQARFKRVNEQSIDTMNRAYLITITNQRWLGIRLDMVANLLIFVVAILSVSSGLNVSPAIVGLLLSYIVQVGGMMSWMVRQLAEVENNMNSTERVHHYGIHLDMEKPEYIPERAPRPTWPEKGAIDMKDVVLSYRPGLPAVLKGVDLHINGGERIGVVGRTGAGKSTIFASLYRLIELTAGTITIDGVDIASIGLHDLRSKLSIIPQDPILFQGTIRSNLDPFSERTDQELYDALRRSWLIESSDMSKESEQKLTLDSPVEDEGLNFSLGQRQLLAMARALVRKSRIIILDEATSSVDFETDHKIQQTIASEFGDATLLCIAHRLRTIVGYDRVCVLDAGKVVEYDTPINLFRKEDGVFRGMCLRSGISEGDF</sequence>
<name>A0A0E9NGQ3_SAICN</name>
<feature type="compositionally biased region" description="Acidic residues" evidence="9">
    <location>
        <begin position="829"/>
        <end position="843"/>
    </location>
</feature>
<evidence type="ECO:0000256" key="5">
    <source>
        <dbReference type="ARBA" id="ARBA00022840"/>
    </source>
</evidence>
<dbReference type="FunFam" id="1.20.1560.10:FF:000061">
    <property type="entry name" value="ATP-binding cassette transporter YOR1"/>
    <property type="match status" value="1"/>
</dbReference>
<feature type="transmembrane region" description="Helical" evidence="10">
    <location>
        <begin position="888"/>
        <end position="907"/>
    </location>
</feature>
<evidence type="ECO:0000256" key="3">
    <source>
        <dbReference type="ARBA" id="ARBA00022692"/>
    </source>
</evidence>
<dbReference type="FunFam" id="3.40.50.300:FF:000565">
    <property type="entry name" value="ABC bile acid transporter"/>
    <property type="match status" value="1"/>
</dbReference>
<dbReference type="Gene3D" id="1.20.1560.10">
    <property type="entry name" value="ABC transporter type 1, transmembrane domain"/>
    <property type="match status" value="2"/>
</dbReference>
<feature type="compositionally biased region" description="Low complexity" evidence="9">
    <location>
        <begin position="10"/>
        <end position="24"/>
    </location>
</feature>
<evidence type="ECO:0000259" key="12">
    <source>
        <dbReference type="PROSITE" id="PS50929"/>
    </source>
</evidence>
<evidence type="ECO:0000256" key="8">
    <source>
        <dbReference type="ARBA" id="ARBA00023136"/>
    </source>
</evidence>
<dbReference type="InterPro" id="IPR003593">
    <property type="entry name" value="AAA+_ATPase"/>
</dbReference>
<evidence type="ECO:0000313" key="13">
    <source>
        <dbReference type="EMBL" id="GAO49019.1"/>
    </source>
</evidence>
<comment type="caution">
    <text evidence="13">The sequence shown here is derived from an EMBL/GenBank/DDBJ whole genome shotgun (WGS) entry which is preliminary data.</text>
</comment>
<feature type="transmembrane region" description="Helical" evidence="10">
    <location>
        <begin position="927"/>
        <end position="952"/>
    </location>
</feature>
<keyword evidence="2" id="KW-0813">Transport</keyword>
<dbReference type="STRING" id="698492.A0A0E9NGQ3"/>
<dbReference type="InterPro" id="IPR027417">
    <property type="entry name" value="P-loop_NTPase"/>
</dbReference>
<feature type="domain" description="ABC transmembrane type-1" evidence="12">
    <location>
        <begin position="893"/>
        <end position="1168"/>
    </location>
</feature>
<dbReference type="PANTHER" id="PTHR24223">
    <property type="entry name" value="ATP-BINDING CASSETTE SUB-FAMILY C"/>
    <property type="match status" value="1"/>
</dbReference>
<feature type="region of interest" description="Disordered" evidence="9">
    <location>
        <begin position="1"/>
        <end position="36"/>
    </location>
</feature>
<evidence type="ECO:0000256" key="10">
    <source>
        <dbReference type="SAM" id="Phobius"/>
    </source>
</evidence>
<evidence type="ECO:0000313" key="14">
    <source>
        <dbReference type="Proteomes" id="UP000033140"/>
    </source>
</evidence>
<keyword evidence="5" id="KW-0067">ATP-binding</keyword>
<evidence type="ECO:0000256" key="2">
    <source>
        <dbReference type="ARBA" id="ARBA00022448"/>
    </source>
</evidence>
<reference evidence="13 14" key="3">
    <citation type="journal article" date="2015" name="Genome Announc.">
        <title>Draft Genome Sequence of the Archiascomycetous Yeast Saitoella complicata.</title>
        <authorList>
            <person name="Yamauchi K."/>
            <person name="Kondo S."/>
            <person name="Hamamoto M."/>
            <person name="Takahashi Y."/>
            <person name="Ogura Y."/>
            <person name="Hayashi T."/>
            <person name="Nishida H."/>
        </authorList>
    </citation>
    <scope>NUCLEOTIDE SEQUENCE [LARGE SCALE GENOMIC DNA]</scope>
    <source>
        <strain evidence="13 14">NRRL Y-17804</strain>
    </source>
</reference>
<reference evidence="13 14" key="2">
    <citation type="journal article" date="2014" name="J. Gen. Appl. Microbiol.">
        <title>The early diverging ascomycetous budding yeast Saitoella complicata has three histone deacetylases belonging to the Clr6, Hos2, and Rpd3 lineages.</title>
        <authorList>
            <person name="Nishida H."/>
            <person name="Matsumoto T."/>
            <person name="Kondo S."/>
            <person name="Hamamoto M."/>
            <person name="Yoshikawa H."/>
        </authorList>
    </citation>
    <scope>NUCLEOTIDE SEQUENCE [LARGE SCALE GENOMIC DNA]</scope>
    <source>
        <strain evidence="13 14">NRRL Y-17804</strain>
    </source>
</reference>
<dbReference type="PROSITE" id="PS50893">
    <property type="entry name" value="ABC_TRANSPORTER_2"/>
    <property type="match status" value="2"/>
</dbReference>
<dbReference type="RefSeq" id="XP_019024128.1">
    <property type="nucleotide sequence ID" value="XM_019171010.1"/>
</dbReference>
<feature type="domain" description="ABC transmembrane type-1" evidence="12">
    <location>
        <begin position="154"/>
        <end position="443"/>
    </location>
</feature>
<feature type="transmembrane region" description="Helical" evidence="10">
    <location>
        <begin position="301"/>
        <end position="321"/>
    </location>
</feature>
<keyword evidence="14" id="KW-1185">Reference proteome</keyword>
<feature type="domain" description="ABC transporter" evidence="11">
    <location>
        <begin position="598"/>
        <end position="822"/>
    </location>
</feature>
<evidence type="ECO:0000256" key="9">
    <source>
        <dbReference type="SAM" id="MobiDB-lite"/>
    </source>
</evidence>
<dbReference type="SMART" id="SM00382">
    <property type="entry name" value="AAA"/>
    <property type="match status" value="2"/>
</dbReference>
<dbReference type="FunFam" id="3.40.50.300:FF:000997">
    <property type="entry name" value="Multidrug resistance-associated protein 1"/>
    <property type="match status" value="1"/>
</dbReference>
<dbReference type="PROSITE" id="PS50929">
    <property type="entry name" value="ABC_TM1F"/>
    <property type="match status" value="2"/>
</dbReference>
<feature type="domain" description="ABC transporter" evidence="11">
    <location>
        <begin position="1206"/>
        <end position="1445"/>
    </location>
</feature>
<keyword evidence="4" id="KW-0547">Nucleotide-binding</keyword>
<evidence type="ECO:0000256" key="1">
    <source>
        <dbReference type="ARBA" id="ARBA00004141"/>
    </source>
</evidence>
<dbReference type="EMBL" id="BACD03000019">
    <property type="protein sequence ID" value="GAO49019.1"/>
    <property type="molecule type" value="Genomic_DNA"/>
</dbReference>
<dbReference type="FunFam" id="1.20.1560.10:FF:000010">
    <property type="entry name" value="Multidrug resistance-associated ABC transporter"/>
    <property type="match status" value="1"/>
</dbReference>
<dbReference type="SUPFAM" id="SSF52540">
    <property type="entry name" value="P-loop containing nucleoside triphosphate hydrolases"/>
    <property type="match status" value="2"/>
</dbReference>
<dbReference type="Proteomes" id="UP000033140">
    <property type="component" value="Unassembled WGS sequence"/>
</dbReference>